<proteinExistence type="predicted"/>
<gene>
    <name evidence="3" type="ORF">WMO63_05315</name>
</gene>
<dbReference type="SUPFAM" id="SSF56059">
    <property type="entry name" value="Glutathione synthetase ATP-binding domain-like"/>
    <property type="match status" value="1"/>
</dbReference>
<dbReference type="Gene3D" id="3.30.470.20">
    <property type="entry name" value="ATP-grasp fold, B domain"/>
    <property type="match status" value="1"/>
</dbReference>
<evidence type="ECO:0000259" key="2">
    <source>
        <dbReference type="PROSITE" id="PS50975"/>
    </source>
</evidence>
<name>A0ABV1EVI1_9BACI</name>
<keyword evidence="4" id="KW-1185">Reference proteome</keyword>
<dbReference type="InterPro" id="IPR011761">
    <property type="entry name" value="ATP-grasp"/>
</dbReference>
<organism evidence="3 4">
    <name type="scientific">Niallia hominis</name>
    <dbReference type="NCBI Taxonomy" id="3133173"/>
    <lineage>
        <taxon>Bacteria</taxon>
        <taxon>Bacillati</taxon>
        <taxon>Bacillota</taxon>
        <taxon>Bacilli</taxon>
        <taxon>Bacillales</taxon>
        <taxon>Bacillaceae</taxon>
        <taxon>Niallia</taxon>
    </lineage>
</organism>
<keyword evidence="1" id="KW-0067">ATP-binding</keyword>
<sequence length="366" mass="42390">MNKFGIMSLSLEHENKYIHEIAKYGRNYNLTIYHFVPSTYHPFTHTVKGKEYMPDSDTWIESEFPVPTILYDRCFYHDDSHSIQCKNIIQWLKKQPNITFIGNGLPNKWQLYQVLRESKLAAYIPETFLLQSANQVNFQSLNPIIIKPINGSQGNGLFFIKRQKEGILVRTDKKDKTVEKLFSDRITFNKWLNQLLKRNAYLMQAYLPLSNKDEQPFDIRALMQKNVKEEWEVVEKGVRIGEKGRIISNLSAGASIVAFDDWFPSIHIKLKSFLKQEIEEIFSLLPSILESSLSPLFEIGIDIGITPNGSLWILDVNSKPGRKVITTAYPHLSEKLYKAPVLYAAKLADDKRRNLDEKAISYRNNN</sequence>
<comment type="caution">
    <text evidence="3">The sequence shown here is derived from an EMBL/GenBank/DDBJ whole genome shotgun (WGS) entry which is preliminary data.</text>
</comment>
<dbReference type="Pfam" id="PF14398">
    <property type="entry name" value="ATPgrasp_YheCD"/>
    <property type="match status" value="1"/>
</dbReference>
<accession>A0ABV1EVI1</accession>
<evidence type="ECO:0000256" key="1">
    <source>
        <dbReference type="PROSITE-ProRule" id="PRU00409"/>
    </source>
</evidence>
<keyword evidence="1" id="KW-0547">Nucleotide-binding</keyword>
<dbReference type="PROSITE" id="PS50975">
    <property type="entry name" value="ATP_GRASP"/>
    <property type="match status" value="1"/>
</dbReference>
<reference evidence="3 4" key="1">
    <citation type="submission" date="2024-03" db="EMBL/GenBank/DDBJ databases">
        <title>Human intestinal bacterial collection.</title>
        <authorList>
            <person name="Pauvert C."/>
            <person name="Hitch T.C.A."/>
            <person name="Clavel T."/>
        </authorList>
    </citation>
    <scope>NUCLEOTIDE SEQUENCE [LARGE SCALE GENOMIC DNA]</scope>
    <source>
        <strain evidence="3 4">CLA-SR-H024</strain>
    </source>
</reference>
<dbReference type="InterPro" id="IPR026838">
    <property type="entry name" value="YheC/D"/>
</dbReference>
<protein>
    <submittedName>
        <fullName evidence="3">YheC/YheD family protein</fullName>
    </submittedName>
</protein>
<dbReference type="RefSeq" id="WP_284561479.1">
    <property type="nucleotide sequence ID" value="NZ_JBBMFN010000007.1"/>
</dbReference>
<dbReference type="Proteomes" id="UP001465426">
    <property type="component" value="Unassembled WGS sequence"/>
</dbReference>
<evidence type="ECO:0000313" key="4">
    <source>
        <dbReference type="Proteomes" id="UP001465426"/>
    </source>
</evidence>
<dbReference type="EMBL" id="JBBMFN010000007">
    <property type="protein sequence ID" value="MEQ2465091.1"/>
    <property type="molecule type" value="Genomic_DNA"/>
</dbReference>
<feature type="domain" description="ATP-grasp" evidence="2">
    <location>
        <begin position="114"/>
        <end position="345"/>
    </location>
</feature>
<evidence type="ECO:0000313" key="3">
    <source>
        <dbReference type="EMBL" id="MEQ2465091.1"/>
    </source>
</evidence>